<proteinExistence type="predicted"/>
<evidence type="ECO:0000313" key="3">
    <source>
        <dbReference type="Proteomes" id="UP001276902"/>
    </source>
</evidence>
<dbReference type="Proteomes" id="UP001276902">
    <property type="component" value="Unassembled WGS sequence"/>
</dbReference>
<reference evidence="2" key="1">
    <citation type="submission" date="2022-03" db="EMBL/GenBank/DDBJ databases">
        <title>First case of bacteraemia caused by Dielma fastidiosa in a patient hospitalised with diverticulitis.</title>
        <authorList>
            <person name="Forman-Ankjaer B."/>
            <person name="Hvid-Jensen F."/>
            <person name="Kobel C.M."/>
            <person name="Greve T."/>
        </authorList>
    </citation>
    <scope>NUCLEOTIDE SEQUENCE</scope>
    <source>
        <strain evidence="2">AUH_DF_2021</strain>
    </source>
</reference>
<evidence type="ECO:0000256" key="1">
    <source>
        <dbReference type="SAM" id="SignalP"/>
    </source>
</evidence>
<feature type="signal peptide" evidence="1">
    <location>
        <begin position="1"/>
        <end position="23"/>
    </location>
</feature>
<dbReference type="RefSeq" id="WP_320884103.1">
    <property type="nucleotide sequence ID" value="NZ_JALDAW010000022.1"/>
</dbReference>
<dbReference type="AlphaFoldDB" id="A0AB35ULT6"/>
<accession>A0AB35ULT6</accession>
<comment type="caution">
    <text evidence="2">The sequence shown here is derived from an EMBL/GenBank/DDBJ whole genome shotgun (WGS) entry which is preliminary data.</text>
</comment>
<protein>
    <submittedName>
        <fullName evidence="2">Uncharacterized protein</fullName>
    </submittedName>
</protein>
<evidence type="ECO:0000313" key="2">
    <source>
        <dbReference type="EMBL" id="MDY5169132.1"/>
    </source>
</evidence>
<sequence length="100" mass="10914">MLKGMMKALKYGMALCMAVSLSAYIPEIGIQEVKATEVTASAEEKWSGTVSATPPKNDGNTYHIYTGEELAWVAQQTREGISFEGKTILLEDDINLNGQE</sequence>
<dbReference type="EMBL" id="JALDAW010000022">
    <property type="protein sequence ID" value="MDY5169132.1"/>
    <property type="molecule type" value="Genomic_DNA"/>
</dbReference>
<gene>
    <name evidence="2" type="ORF">MQE39_13510</name>
</gene>
<name>A0AB35ULT6_9FIRM</name>
<feature type="chain" id="PRO_5044240918" evidence="1">
    <location>
        <begin position="24"/>
        <end position="100"/>
    </location>
</feature>
<organism evidence="2 3">
    <name type="scientific">Dielma fastidiosa</name>
    <dbReference type="NCBI Taxonomy" id="1034346"/>
    <lineage>
        <taxon>Bacteria</taxon>
        <taxon>Bacillati</taxon>
        <taxon>Bacillota</taxon>
        <taxon>Erysipelotrichia</taxon>
        <taxon>Erysipelotrichales</taxon>
        <taxon>Erysipelotrichaceae</taxon>
        <taxon>Dielma</taxon>
    </lineage>
</organism>
<keyword evidence="1" id="KW-0732">Signal</keyword>